<keyword evidence="3" id="KW-0288">FMN</keyword>
<name>A0A5C3QM01_9AGAR</name>
<evidence type="ECO:0000313" key="7">
    <source>
        <dbReference type="EMBL" id="TFL02802.1"/>
    </source>
</evidence>
<dbReference type="OrthoDB" id="72788at2759"/>
<evidence type="ECO:0000256" key="3">
    <source>
        <dbReference type="ARBA" id="ARBA00022643"/>
    </source>
</evidence>
<evidence type="ECO:0000256" key="4">
    <source>
        <dbReference type="ARBA" id="ARBA00022857"/>
    </source>
</evidence>
<dbReference type="GO" id="GO:0010181">
    <property type="term" value="F:FMN binding"/>
    <property type="evidence" value="ECO:0007669"/>
    <property type="project" value="InterPro"/>
</dbReference>
<dbReference type="PANTHER" id="PTHR43303">
    <property type="entry name" value="NADPH DEHYDROGENASE C23G7.10C-RELATED"/>
    <property type="match status" value="1"/>
</dbReference>
<comment type="cofactor">
    <cofactor evidence="1">
        <name>FMN</name>
        <dbReference type="ChEBI" id="CHEBI:58210"/>
    </cofactor>
</comment>
<proteinExistence type="predicted"/>
<keyword evidence="8" id="KW-1185">Reference proteome</keyword>
<dbReference type="CDD" id="cd02932">
    <property type="entry name" value="OYE_YqiM_FMN"/>
    <property type="match status" value="1"/>
</dbReference>
<evidence type="ECO:0000259" key="6">
    <source>
        <dbReference type="Pfam" id="PF00724"/>
    </source>
</evidence>
<evidence type="ECO:0000256" key="1">
    <source>
        <dbReference type="ARBA" id="ARBA00001917"/>
    </source>
</evidence>
<feature type="domain" description="NADH:flavin oxidoreductase/NADH oxidase N-terminal" evidence="6">
    <location>
        <begin position="37"/>
        <end position="374"/>
    </location>
</feature>
<dbReference type="SUPFAM" id="SSF51395">
    <property type="entry name" value="FMN-linked oxidoreductases"/>
    <property type="match status" value="1"/>
</dbReference>
<dbReference type="Pfam" id="PF00724">
    <property type="entry name" value="Oxidored_FMN"/>
    <property type="match status" value="1"/>
</dbReference>
<dbReference type="GO" id="GO:0050661">
    <property type="term" value="F:NADP binding"/>
    <property type="evidence" value="ECO:0007669"/>
    <property type="project" value="InterPro"/>
</dbReference>
<reference evidence="7 8" key="1">
    <citation type="journal article" date="2019" name="Nat. Ecol. Evol.">
        <title>Megaphylogeny resolves global patterns of mushroom evolution.</title>
        <authorList>
            <person name="Varga T."/>
            <person name="Krizsan K."/>
            <person name="Foldi C."/>
            <person name="Dima B."/>
            <person name="Sanchez-Garcia M."/>
            <person name="Sanchez-Ramirez S."/>
            <person name="Szollosi G.J."/>
            <person name="Szarkandi J.G."/>
            <person name="Papp V."/>
            <person name="Albert L."/>
            <person name="Andreopoulos W."/>
            <person name="Angelini C."/>
            <person name="Antonin V."/>
            <person name="Barry K.W."/>
            <person name="Bougher N.L."/>
            <person name="Buchanan P."/>
            <person name="Buyck B."/>
            <person name="Bense V."/>
            <person name="Catcheside P."/>
            <person name="Chovatia M."/>
            <person name="Cooper J."/>
            <person name="Damon W."/>
            <person name="Desjardin D."/>
            <person name="Finy P."/>
            <person name="Geml J."/>
            <person name="Haridas S."/>
            <person name="Hughes K."/>
            <person name="Justo A."/>
            <person name="Karasinski D."/>
            <person name="Kautmanova I."/>
            <person name="Kiss B."/>
            <person name="Kocsube S."/>
            <person name="Kotiranta H."/>
            <person name="LaButti K.M."/>
            <person name="Lechner B.E."/>
            <person name="Liimatainen K."/>
            <person name="Lipzen A."/>
            <person name="Lukacs Z."/>
            <person name="Mihaltcheva S."/>
            <person name="Morgado L.N."/>
            <person name="Niskanen T."/>
            <person name="Noordeloos M.E."/>
            <person name="Ohm R.A."/>
            <person name="Ortiz-Santana B."/>
            <person name="Ovrebo C."/>
            <person name="Racz N."/>
            <person name="Riley R."/>
            <person name="Savchenko A."/>
            <person name="Shiryaev A."/>
            <person name="Soop K."/>
            <person name="Spirin V."/>
            <person name="Szebenyi C."/>
            <person name="Tomsovsky M."/>
            <person name="Tulloss R.E."/>
            <person name="Uehling J."/>
            <person name="Grigoriev I.V."/>
            <person name="Vagvolgyi C."/>
            <person name="Papp T."/>
            <person name="Martin F.M."/>
            <person name="Miettinen O."/>
            <person name="Hibbett D.S."/>
            <person name="Nagy L.G."/>
        </authorList>
    </citation>
    <scope>NUCLEOTIDE SEQUENCE [LARGE SCALE GENOMIC DNA]</scope>
    <source>
        <strain evidence="7 8">CBS 309.79</strain>
    </source>
</reference>
<organism evidence="7 8">
    <name type="scientific">Pterulicium gracile</name>
    <dbReference type="NCBI Taxonomy" id="1884261"/>
    <lineage>
        <taxon>Eukaryota</taxon>
        <taxon>Fungi</taxon>
        <taxon>Dikarya</taxon>
        <taxon>Basidiomycota</taxon>
        <taxon>Agaricomycotina</taxon>
        <taxon>Agaricomycetes</taxon>
        <taxon>Agaricomycetidae</taxon>
        <taxon>Agaricales</taxon>
        <taxon>Pleurotineae</taxon>
        <taxon>Pterulaceae</taxon>
        <taxon>Pterulicium</taxon>
    </lineage>
</organism>
<accession>A0A5C3QM01</accession>
<dbReference type="InterPro" id="IPR044152">
    <property type="entry name" value="YqjM-like"/>
</dbReference>
<dbReference type="GO" id="GO:0003959">
    <property type="term" value="F:NADPH dehydrogenase activity"/>
    <property type="evidence" value="ECO:0007669"/>
    <property type="project" value="InterPro"/>
</dbReference>
<dbReference type="STRING" id="1884261.A0A5C3QM01"/>
<dbReference type="EMBL" id="ML178821">
    <property type="protein sequence ID" value="TFL02802.1"/>
    <property type="molecule type" value="Genomic_DNA"/>
</dbReference>
<evidence type="ECO:0000313" key="8">
    <source>
        <dbReference type="Proteomes" id="UP000305067"/>
    </source>
</evidence>
<protein>
    <recommendedName>
        <fullName evidence="6">NADH:flavin oxidoreductase/NADH oxidase N-terminal domain-containing protein</fullName>
    </recommendedName>
</protein>
<gene>
    <name evidence="7" type="ORF">BDV98DRAFT_649200</name>
</gene>
<evidence type="ECO:0000256" key="5">
    <source>
        <dbReference type="ARBA" id="ARBA00023002"/>
    </source>
</evidence>
<keyword evidence="2" id="KW-0285">Flavoprotein</keyword>
<dbReference type="Proteomes" id="UP000305067">
    <property type="component" value="Unassembled WGS sequence"/>
</dbReference>
<dbReference type="InterPro" id="IPR001155">
    <property type="entry name" value="OxRdtase_FMN_N"/>
</dbReference>
<keyword evidence="4" id="KW-0521">NADP</keyword>
<dbReference type="InterPro" id="IPR013785">
    <property type="entry name" value="Aldolase_TIM"/>
</dbReference>
<keyword evidence="5" id="KW-0560">Oxidoreductase</keyword>
<sequence>MVIVNHGAPGAPYFTPIQDPPSGTAIEPQPNGQAVPKLFQPLKIRGVKFQNRIFVSPMAQNSAQDGHGTAWHQAHLGSVFTRGPGLTVVEATSVVPEGRVSPEDVGIWDDSHIAPLADIVTFAHSQSQKIGIQLAHGGRKASTTAPWLSFTAVAEKEPNGWSDNVVGPSRVKYSDTFPDSAVKAFADGVKRAVKAGFDVIEVHPAHGYLLANFMSPVSNHRTDEYGGSFENRTRLTIEVVDAIREVIPQDMPLFLRISATEWLEESLPDQESWRIEDTLKLAPILSAHSVELLDVSSGGNHPKQHISKSRFPNTPYQAPLAKAVKQSGSSEVLVGTVGGISDGKTANMLLDDGSADVILVGRHFQKNPGAVWQFAEELGVEIHIASQIQLGFFGRGRRRRRDYRHPKDQ</sequence>
<evidence type="ECO:0000256" key="2">
    <source>
        <dbReference type="ARBA" id="ARBA00022630"/>
    </source>
</evidence>
<dbReference type="PANTHER" id="PTHR43303:SF4">
    <property type="entry name" value="NADPH DEHYDROGENASE C23G7.10C-RELATED"/>
    <property type="match status" value="1"/>
</dbReference>
<dbReference type="AlphaFoldDB" id="A0A5C3QM01"/>
<dbReference type="Gene3D" id="3.20.20.70">
    <property type="entry name" value="Aldolase class I"/>
    <property type="match status" value="1"/>
</dbReference>